<dbReference type="Pfam" id="PF10321">
    <property type="entry name" value="7TM_GPCR_Srt"/>
    <property type="match status" value="1"/>
</dbReference>
<dbReference type="AlphaFoldDB" id="A0AAD4N4X4"/>
<feature type="transmembrane region" description="Helical" evidence="1">
    <location>
        <begin position="274"/>
        <end position="296"/>
    </location>
</feature>
<protein>
    <submittedName>
        <fullName evidence="2">Serpentine type 7TM GPCR chemoreceptor srt domain-containing protein</fullName>
    </submittedName>
</protein>
<keyword evidence="1" id="KW-0472">Membrane</keyword>
<proteinExistence type="predicted"/>
<name>A0AAD4N4X4_9BILA</name>
<feature type="transmembrane region" description="Helical" evidence="1">
    <location>
        <begin position="34"/>
        <end position="58"/>
    </location>
</feature>
<feature type="transmembrane region" description="Helical" evidence="1">
    <location>
        <begin position="244"/>
        <end position="262"/>
    </location>
</feature>
<feature type="transmembrane region" description="Helical" evidence="1">
    <location>
        <begin position="148"/>
        <end position="181"/>
    </location>
</feature>
<feature type="transmembrane region" description="Helical" evidence="1">
    <location>
        <begin position="104"/>
        <end position="127"/>
    </location>
</feature>
<keyword evidence="1" id="KW-0812">Transmembrane</keyword>
<evidence type="ECO:0000313" key="3">
    <source>
        <dbReference type="Proteomes" id="UP001201812"/>
    </source>
</evidence>
<feature type="transmembrane region" description="Helical" evidence="1">
    <location>
        <begin position="70"/>
        <end position="92"/>
    </location>
</feature>
<dbReference type="EMBL" id="JAKKPZ010000008">
    <property type="protein sequence ID" value="KAI1718182.1"/>
    <property type="molecule type" value="Genomic_DNA"/>
</dbReference>
<dbReference type="Gene3D" id="1.20.1070.10">
    <property type="entry name" value="Rhodopsin 7-helix transmembrane proteins"/>
    <property type="match status" value="1"/>
</dbReference>
<feature type="transmembrane region" description="Helical" evidence="1">
    <location>
        <begin position="201"/>
        <end position="223"/>
    </location>
</feature>
<keyword evidence="1" id="KW-1133">Transmembrane helix</keyword>
<organism evidence="2 3">
    <name type="scientific">Ditylenchus destructor</name>
    <dbReference type="NCBI Taxonomy" id="166010"/>
    <lineage>
        <taxon>Eukaryota</taxon>
        <taxon>Metazoa</taxon>
        <taxon>Ecdysozoa</taxon>
        <taxon>Nematoda</taxon>
        <taxon>Chromadorea</taxon>
        <taxon>Rhabditida</taxon>
        <taxon>Tylenchina</taxon>
        <taxon>Tylenchomorpha</taxon>
        <taxon>Sphaerularioidea</taxon>
        <taxon>Anguinidae</taxon>
        <taxon>Anguininae</taxon>
        <taxon>Ditylenchus</taxon>
    </lineage>
</organism>
<comment type="caution">
    <text evidence="2">The sequence shown here is derived from an EMBL/GenBank/DDBJ whole genome shotgun (WGS) entry which is preliminary data.</text>
</comment>
<keyword evidence="3" id="KW-1185">Reference proteome</keyword>
<dbReference type="SUPFAM" id="SSF81321">
    <property type="entry name" value="Family A G protein-coupled receptor-like"/>
    <property type="match status" value="1"/>
</dbReference>
<accession>A0AAD4N4X4</accession>
<gene>
    <name evidence="2" type="ORF">DdX_06599</name>
</gene>
<dbReference type="Proteomes" id="UP001201812">
    <property type="component" value="Unassembled WGS sequence"/>
</dbReference>
<reference evidence="2" key="1">
    <citation type="submission" date="2022-01" db="EMBL/GenBank/DDBJ databases">
        <title>Genome Sequence Resource for Two Populations of Ditylenchus destructor, the Migratory Endoparasitic Phytonematode.</title>
        <authorList>
            <person name="Zhang H."/>
            <person name="Lin R."/>
            <person name="Xie B."/>
        </authorList>
    </citation>
    <scope>NUCLEOTIDE SEQUENCE</scope>
    <source>
        <strain evidence="2">BazhouSP</strain>
    </source>
</reference>
<dbReference type="InterPro" id="IPR019425">
    <property type="entry name" value="7TM_GPCR_serpentine_rcpt_Srt"/>
</dbReference>
<evidence type="ECO:0000313" key="2">
    <source>
        <dbReference type="EMBL" id="KAI1718182.1"/>
    </source>
</evidence>
<dbReference type="PANTHER" id="PTHR23021:SF11">
    <property type="entry name" value="SERPENTINE RECEPTOR, CLASS T"/>
    <property type="match status" value="1"/>
</dbReference>
<dbReference type="PANTHER" id="PTHR23021">
    <property type="entry name" value="SERPENTINE RECEPTOR, CLASS T"/>
    <property type="match status" value="1"/>
</dbReference>
<evidence type="ECO:0000256" key="1">
    <source>
        <dbReference type="SAM" id="Phobius"/>
    </source>
</evidence>
<sequence length="372" mass="42916">MDTYTFDKAAYDLHYNCSFYDVDSIPLEQRKHTVLGWMFIIFFVVTEMIYIPCIFAIWKHLEQSTYKFMFFLGLIDVFGMWSSGFFTGYFGITGQVFCSNPRLIYILGMMAHFAWGNESATAIMLALNRCIDILSPTWGKTLYDGKRCWLWLIFPLSYGTYFAFFTKPVTFSSLLMSWFFNPHVGYFDDKDGTYINWCNTIYNWFVVIALPGLYITFVVLFAARLLRMSSYSAVIRRNRTEIKSFLQVLIITTANVFSSGIFDYMQLFETSPGIIYLGQVAWFTAHAAPPYIYWTLNKTIRRDCIRMARRILGMRLDKVSVQSNTGKISPVNTKTVDNMNTTPTANVNVKTMDSGSANPLDNATIDNYVQTQ</sequence>